<feature type="region of interest" description="Disordered" evidence="1">
    <location>
        <begin position="174"/>
        <end position="252"/>
    </location>
</feature>
<dbReference type="AlphaFoldDB" id="A0A6A5WG21"/>
<dbReference type="Proteomes" id="UP000799779">
    <property type="component" value="Unassembled WGS sequence"/>
</dbReference>
<sequence>MTPNLFLATQTLFSPHKWFKSQKVERPKRRTEHWNEPVPGVYEYIPGRGWYLVATDQLDPSTSASEDGDHDRAVPTMNPPVMVKYSKVLKRYLLCPDYEQRKRHGTISAPIPSNSKRRVDVAFFRLDDGIAWVQAWDEHGEFIPGPYKLWCFDTKTNQFRHMIKADDPNYVRSRASSIESSHRRSQDSRSTLYRSRPGSTRDGPSMPGSRSNSVRAFPAYHDSMPNSKPGSRRTSPGRGRSPTVPLAEASSKLRLVAQEQAAAQRARASSQA</sequence>
<gene>
    <name evidence="2" type="ORF">P154DRAFT_436113</name>
</gene>
<protein>
    <submittedName>
        <fullName evidence="2">Uncharacterized protein</fullName>
    </submittedName>
</protein>
<evidence type="ECO:0000313" key="2">
    <source>
        <dbReference type="EMBL" id="KAF1999874.1"/>
    </source>
</evidence>
<name>A0A6A5WG21_9PLEO</name>
<evidence type="ECO:0000256" key="1">
    <source>
        <dbReference type="SAM" id="MobiDB-lite"/>
    </source>
</evidence>
<dbReference type="EMBL" id="ML977592">
    <property type="protein sequence ID" value="KAF1999874.1"/>
    <property type="molecule type" value="Genomic_DNA"/>
</dbReference>
<evidence type="ECO:0000313" key="3">
    <source>
        <dbReference type="Proteomes" id="UP000799779"/>
    </source>
</evidence>
<organism evidence="2 3">
    <name type="scientific">Amniculicola lignicola CBS 123094</name>
    <dbReference type="NCBI Taxonomy" id="1392246"/>
    <lineage>
        <taxon>Eukaryota</taxon>
        <taxon>Fungi</taxon>
        <taxon>Dikarya</taxon>
        <taxon>Ascomycota</taxon>
        <taxon>Pezizomycotina</taxon>
        <taxon>Dothideomycetes</taxon>
        <taxon>Pleosporomycetidae</taxon>
        <taxon>Pleosporales</taxon>
        <taxon>Amniculicolaceae</taxon>
        <taxon>Amniculicola</taxon>
    </lineage>
</organism>
<dbReference type="OrthoDB" id="3880384at2759"/>
<accession>A0A6A5WG21</accession>
<keyword evidence="3" id="KW-1185">Reference proteome</keyword>
<reference evidence="2" key="1">
    <citation type="journal article" date="2020" name="Stud. Mycol.">
        <title>101 Dothideomycetes genomes: a test case for predicting lifestyles and emergence of pathogens.</title>
        <authorList>
            <person name="Haridas S."/>
            <person name="Albert R."/>
            <person name="Binder M."/>
            <person name="Bloem J."/>
            <person name="Labutti K."/>
            <person name="Salamov A."/>
            <person name="Andreopoulos B."/>
            <person name="Baker S."/>
            <person name="Barry K."/>
            <person name="Bills G."/>
            <person name="Bluhm B."/>
            <person name="Cannon C."/>
            <person name="Castanera R."/>
            <person name="Culley D."/>
            <person name="Daum C."/>
            <person name="Ezra D."/>
            <person name="Gonzalez J."/>
            <person name="Henrissat B."/>
            <person name="Kuo A."/>
            <person name="Liang C."/>
            <person name="Lipzen A."/>
            <person name="Lutzoni F."/>
            <person name="Magnuson J."/>
            <person name="Mondo S."/>
            <person name="Nolan M."/>
            <person name="Ohm R."/>
            <person name="Pangilinan J."/>
            <person name="Park H.-J."/>
            <person name="Ramirez L."/>
            <person name="Alfaro M."/>
            <person name="Sun H."/>
            <person name="Tritt A."/>
            <person name="Yoshinaga Y."/>
            <person name="Zwiers L.-H."/>
            <person name="Turgeon B."/>
            <person name="Goodwin S."/>
            <person name="Spatafora J."/>
            <person name="Crous P."/>
            <person name="Grigoriev I."/>
        </authorList>
    </citation>
    <scope>NUCLEOTIDE SEQUENCE</scope>
    <source>
        <strain evidence="2">CBS 123094</strain>
    </source>
</reference>
<proteinExistence type="predicted"/>
<feature type="compositionally biased region" description="Low complexity" evidence="1">
    <location>
        <begin position="232"/>
        <end position="243"/>
    </location>
</feature>